<protein>
    <recommendedName>
        <fullName evidence="4">Secreted protein</fullName>
    </recommendedName>
</protein>
<dbReference type="RefSeq" id="WP_139716812.1">
    <property type="nucleotide sequence ID" value="NZ_CP040871.1"/>
</dbReference>
<dbReference type="OrthoDB" id="5974698at2"/>
<evidence type="ECO:0008006" key="4">
    <source>
        <dbReference type="Google" id="ProtNLM"/>
    </source>
</evidence>
<organism evidence="2 3">
    <name type="scientific">Thermomonas aquatica</name>
    <dbReference type="NCBI Taxonomy" id="2202149"/>
    <lineage>
        <taxon>Bacteria</taxon>
        <taxon>Pseudomonadati</taxon>
        <taxon>Pseudomonadota</taxon>
        <taxon>Gammaproteobacteria</taxon>
        <taxon>Lysobacterales</taxon>
        <taxon>Lysobacteraceae</taxon>
        <taxon>Thermomonas</taxon>
    </lineage>
</organism>
<keyword evidence="3" id="KW-1185">Reference proteome</keyword>
<feature type="chain" id="PRO_5022996108" description="Secreted protein" evidence="1">
    <location>
        <begin position="21"/>
        <end position="170"/>
    </location>
</feature>
<dbReference type="KEGG" id="thes:FHQ07_10805"/>
<dbReference type="AlphaFoldDB" id="A0A5B7ZRF0"/>
<gene>
    <name evidence="2" type="ORF">FHQ07_10805</name>
</gene>
<evidence type="ECO:0000313" key="2">
    <source>
        <dbReference type="EMBL" id="QDA57761.1"/>
    </source>
</evidence>
<name>A0A5B7ZRF0_9GAMM</name>
<evidence type="ECO:0000313" key="3">
    <source>
        <dbReference type="Proteomes" id="UP000308149"/>
    </source>
</evidence>
<dbReference type="Proteomes" id="UP000308149">
    <property type="component" value="Chromosome"/>
</dbReference>
<accession>A0A5B7ZRF0</accession>
<reference evidence="2 3" key="1">
    <citation type="submission" date="2019-06" db="EMBL/GenBank/DDBJ databases">
        <title>Thermomonas aquatica sp. nov., isolated from an industrial wastewater treatment plant.</title>
        <authorList>
            <person name="Jeon J.H."/>
            <person name="Park D.-S."/>
        </authorList>
    </citation>
    <scope>NUCLEOTIDE SEQUENCE [LARGE SCALE GENOMIC DNA]</scope>
    <source>
        <strain evidence="2 3">SY21</strain>
    </source>
</reference>
<sequence length="170" mass="18092">MLRPHMLFAALLAASIPAIASEPAPEIQRKPGAPQAVGAVHTLRVIPEACARLEGQFTGDAKMPYRFAAVRTSERCQARARLVDAAGAKASAANGWVLNDVIRVPSASCKAQQAVVRVWRKDVKNTPPKLDAQGRSRIYLKDGLDAARAGDIRPVPVYAAAMAVEGIACK</sequence>
<proteinExistence type="predicted"/>
<keyword evidence="1" id="KW-0732">Signal</keyword>
<evidence type="ECO:0000256" key="1">
    <source>
        <dbReference type="SAM" id="SignalP"/>
    </source>
</evidence>
<dbReference type="EMBL" id="CP040871">
    <property type="protein sequence ID" value="QDA57761.1"/>
    <property type="molecule type" value="Genomic_DNA"/>
</dbReference>
<feature type="signal peptide" evidence="1">
    <location>
        <begin position="1"/>
        <end position="20"/>
    </location>
</feature>